<keyword evidence="8" id="KW-1185">Reference proteome</keyword>
<dbReference type="PANTHER" id="PTHR28629">
    <property type="entry name" value="TRIOKINASE/FMN CYCLASE"/>
    <property type="match status" value="1"/>
</dbReference>
<dbReference type="PROSITE" id="PS51481">
    <property type="entry name" value="DHAK"/>
    <property type="match status" value="1"/>
</dbReference>
<dbReference type="SMART" id="SM01120">
    <property type="entry name" value="Dak2"/>
    <property type="match status" value="1"/>
</dbReference>
<comment type="caution">
    <text evidence="7">The sequence shown here is derived from an EMBL/GenBank/DDBJ whole genome shotgun (WGS) entry which is preliminary data.</text>
</comment>
<accession>A0A942I8L1</accession>
<dbReference type="InterPro" id="IPR004006">
    <property type="entry name" value="DhaK_dom"/>
</dbReference>
<dbReference type="SUPFAM" id="SSF82549">
    <property type="entry name" value="DAK1/DegV-like"/>
    <property type="match status" value="1"/>
</dbReference>
<dbReference type="FunFam" id="3.40.50.10440:FF:000001">
    <property type="entry name" value="Dihydroxyacetone kinase, DhaK subunit"/>
    <property type="match status" value="1"/>
</dbReference>
<dbReference type="GO" id="GO:0004371">
    <property type="term" value="F:glycerone kinase activity"/>
    <property type="evidence" value="ECO:0007669"/>
    <property type="project" value="InterPro"/>
</dbReference>
<dbReference type="GO" id="GO:0005524">
    <property type="term" value="F:ATP binding"/>
    <property type="evidence" value="ECO:0007669"/>
    <property type="project" value="UniProtKB-KW"/>
</dbReference>
<dbReference type="Pfam" id="PF02733">
    <property type="entry name" value="Dak1"/>
    <property type="match status" value="1"/>
</dbReference>
<keyword evidence="3 7" id="KW-0418">Kinase</keyword>
<gene>
    <name evidence="7" type="primary">dhaL</name>
    <name evidence="7" type="ORF">KEU06_12735</name>
</gene>
<dbReference type="AlphaFoldDB" id="A0A942I8L1"/>
<dbReference type="PROSITE" id="PS51480">
    <property type="entry name" value="DHAL"/>
    <property type="match status" value="1"/>
</dbReference>
<dbReference type="NCBIfam" id="NF011049">
    <property type="entry name" value="PRK14479.1"/>
    <property type="match status" value="1"/>
</dbReference>
<feature type="domain" description="DhaL" evidence="5">
    <location>
        <begin position="371"/>
        <end position="572"/>
    </location>
</feature>
<dbReference type="GO" id="GO:0019563">
    <property type="term" value="P:glycerol catabolic process"/>
    <property type="evidence" value="ECO:0007669"/>
    <property type="project" value="TreeGrafter"/>
</dbReference>
<evidence type="ECO:0000259" key="6">
    <source>
        <dbReference type="PROSITE" id="PS51481"/>
    </source>
</evidence>
<evidence type="ECO:0000256" key="2">
    <source>
        <dbReference type="ARBA" id="ARBA00022741"/>
    </source>
</evidence>
<evidence type="ECO:0000256" key="4">
    <source>
        <dbReference type="ARBA" id="ARBA00022840"/>
    </source>
</evidence>
<dbReference type="GO" id="GO:0005829">
    <property type="term" value="C:cytosol"/>
    <property type="evidence" value="ECO:0007669"/>
    <property type="project" value="TreeGrafter"/>
</dbReference>
<dbReference type="EMBL" id="JAGWCR010000006">
    <property type="protein sequence ID" value="MBS3649475.1"/>
    <property type="molecule type" value="Genomic_DNA"/>
</dbReference>
<evidence type="ECO:0000256" key="1">
    <source>
        <dbReference type="ARBA" id="ARBA00022679"/>
    </source>
</evidence>
<dbReference type="Gene3D" id="3.40.50.10440">
    <property type="entry name" value="Dihydroxyacetone kinase, domain 1"/>
    <property type="match status" value="1"/>
</dbReference>
<feature type="domain" description="DhaK" evidence="6">
    <location>
        <begin position="3"/>
        <end position="326"/>
    </location>
</feature>
<organism evidence="7 8">
    <name type="scientific">Pseudaminobacter soli</name>
    <name type="common">ex Zhang et al. 2022</name>
    <dbReference type="NCBI Taxonomy" id="2831468"/>
    <lineage>
        <taxon>Bacteria</taxon>
        <taxon>Pseudomonadati</taxon>
        <taxon>Pseudomonadota</taxon>
        <taxon>Alphaproteobacteria</taxon>
        <taxon>Hyphomicrobiales</taxon>
        <taxon>Phyllobacteriaceae</taxon>
        <taxon>Pseudaminobacter</taxon>
    </lineage>
</organism>
<keyword evidence="2" id="KW-0547">Nucleotide-binding</keyword>
<proteinExistence type="predicted"/>
<dbReference type="Proteomes" id="UP000680348">
    <property type="component" value="Unassembled WGS sequence"/>
</dbReference>
<dbReference type="InterPro" id="IPR004007">
    <property type="entry name" value="DhaL_dom"/>
</dbReference>
<dbReference type="FunFam" id="1.25.40.340:FF:000002">
    <property type="entry name" value="Dihydroxyacetone kinase, L subunit"/>
    <property type="match status" value="1"/>
</dbReference>
<evidence type="ECO:0000259" key="5">
    <source>
        <dbReference type="PROSITE" id="PS51480"/>
    </source>
</evidence>
<evidence type="ECO:0000256" key="3">
    <source>
        <dbReference type="ARBA" id="ARBA00022777"/>
    </source>
</evidence>
<dbReference type="SUPFAM" id="SSF101473">
    <property type="entry name" value="DhaL-like"/>
    <property type="match status" value="1"/>
</dbReference>
<evidence type="ECO:0000313" key="7">
    <source>
        <dbReference type="EMBL" id="MBS3649475.1"/>
    </source>
</evidence>
<dbReference type="InterPro" id="IPR050861">
    <property type="entry name" value="Dihydroxyacetone_Kinase"/>
</dbReference>
<protein>
    <submittedName>
        <fullName evidence="7">Dihydroxyacetone kinase subunit L</fullName>
    </submittedName>
</protein>
<evidence type="ECO:0000313" key="8">
    <source>
        <dbReference type="Proteomes" id="UP000680348"/>
    </source>
</evidence>
<name>A0A942I8L1_9HYPH</name>
<keyword evidence="4" id="KW-0067">ATP-binding</keyword>
<sequence length="579" mass="60005">MNAPENIIPEMIEGMIGAHPDLLRVSGATGRAVVAVDGPRPGKVGVVVGGGSGHEPAFAGYVGRGLADAAAVGNVFASPSPEQILDAARAADGGAGIIFLYGNYSGDVMNFDMAAEELSASGSPVKSVAVTDDVASAPKERMDERRGIAGDFFVFKIAGAAADRMLPLDEVDRLARHANASTRTMGVALSACSLPQTRKPNFEIPPGEMEIGMGLHGEPGIRRGPLESADSLAEQLVATIIADLGLRRGDEVAVLVNGLGSTSSMELYLLHRRTRQILDEQGIRIARSWVGEYATSLEMAGASITLLRLDDELRVLLEHPCRSVALTVGEVAVAGSLRSAPASAGSGASAEKGSVASDRKELVTDGEITPMIFRQMMRNVGSVIVAEKDWLSELDGVIGDGDHGVTMEIGWIAVGKALDAAPKEETIEVTCKRMAKAFLDAVGASSGPLYATAFLRAGTAVGDRLNLDAAALASWIAAASQGIQDRGRAEPGDKTMVDAWVPAAVAAKAAAQSGASSIEVIEAATTGAKDGMEKTAHIAARRGRSAKLGERSLGHIDPGAASTYLTLRAMAEALRRALA</sequence>
<dbReference type="NCBIfam" id="TIGR02365">
    <property type="entry name" value="dha_L_ycgS"/>
    <property type="match status" value="1"/>
</dbReference>
<reference evidence="7" key="1">
    <citation type="submission" date="2021-04" db="EMBL/GenBank/DDBJ databases">
        <title>Pseudaminobacter soli sp. nov., isolated from paddy soil contaminated by heavy metals.</title>
        <authorList>
            <person name="Zhang K."/>
        </authorList>
    </citation>
    <scope>NUCLEOTIDE SEQUENCE</scope>
    <source>
        <strain evidence="7">19-2017</strain>
    </source>
</reference>
<dbReference type="Pfam" id="PF02734">
    <property type="entry name" value="Dak2"/>
    <property type="match status" value="1"/>
</dbReference>
<dbReference type="Gene3D" id="3.30.1180.20">
    <property type="entry name" value="Dihydroxyacetone kinase, domain 2"/>
    <property type="match status" value="1"/>
</dbReference>
<keyword evidence="1" id="KW-0808">Transferase</keyword>
<dbReference type="PANTHER" id="PTHR28629:SF4">
    <property type="entry name" value="TRIOKINASE_FMN CYCLASE"/>
    <property type="match status" value="1"/>
</dbReference>
<dbReference type="InterPro" id="IPR036117">
    <property type="entry name" value="DhaL_dom_sf"/>
</dbReference>
<dbReference type="InterPro" id="IPR012737">
    <property type="entry name" value="DhaK_L_YcgS"/>
</dbReference>
<dbReference type="Gene3D" id="1.25.40.340">
    <property type="match status" value="1"/>
</dbReference>